<reference evidence="1" key="2">
    <citation type="submission" date="2021-12" db="EMBL/GenBank/DDBJ databases">
        <title>Resequencing data analysis of finger millet.</title>
        <authorList>
            <person name="Hatakeyama M."/>
            <person name="Aluri S."/>
            <person name="Balachadran M.T."/>
            <person name="Sivarajan S.R."/>
            <person name="Poveda L."/>
            <person name="Shimizu-Inatsugi R."/>
            <person name="Schlapbach R."/>
            <person name="Sreeman S.M."/>
            <person name="Shimizu K.K."/>
        </authorList>
    </citation>
    <scope>NUCLEOTIDE SEQUENCE</scope>
</reference>
<evidence type="ECO:0000313" key="2">
    <source>
        <dbReference type="Proteomes" id="UP001054889"/>
    </source>
</evidence>
<proteinExistence type="predicted"/>
<organism evidence="1 2">
    <name type="scientific">Eleusine coracana subsp. coracana</name>
    <dbReference type="NCBI Taxonomy" id="191504"/>
    <lineage>
        <taxon>Eukaryota</taxon>
        <taxon>Viridiplantae</taxon>
        <taxon>Streptophyta</taxon>
        <taxon>Embryophyta</taxon>
        <taxon>Tracheophyta</taxon>
        <taxon>Spermatophyta</taxon>
        <taxon>Magnoliopsida</taxon>
        <taxon>Liliopsida</taxon>
        <taxon>Poales</taxon>
        <taxon>Poaceae</taxon>
        <taxon>PACMAD clade</taxon>
        <taxon>Chloridoideae</taxon>
        <taxon>Cynodonteae</taxon>
        <taxon>Eleusininae</taxon>
        <taxon>Eleusine</taxon>
    </lineage>
</organism>
<reference evidence="1" key="1">
    <citation type="journal article" date="2018" name="DNA Res.">
        <title>Multiple hybrid de novo genome assembly of finger millet, an orphan allotetraploid crop.</title>
        <authorList>
            <person name="Hatakeyama M."/>
            <person name="Aluri S."/>
            <person name="Balachadran M.T."/>
            <person name="Sivarajan S.R."/>
            <person name="Patrignani A."/>
            <person name="Gruter S."/>
            <person name="Poveda L."/>
            <person name="Shimizu-Inatsugi R."/>
            <person name="Baeten J."/>
            <person name="Francoijs K.J."/>
            <person name="Nataraja K.N."/>
            <person name="Reddy Y.A.N."/>
            <person name="Phadnis S."/>
            <person name="Ravikumar R.L."/>
            <person name="Schlapbach R."/>
            <person name="Sreeman S.M."/>
            <person name="Shimizu K.K."/>
        </authorList>
    </citation>
    <scope>NUCLEOTIDE SEQUENCE</scope>
</reference>
<protein>
    <submittedName>
        <fullName evidence="1">Uncharacterized protein</fullName>
    </submittedName>
</protein>
<dbReference type="AlphaFoldDB" id="A0AAV5DV70"/>
<accession>A0AAV5DV70</accession>
<gene>
    <name evidence="1" type="primary">gb00572</name>
    <name evidence="1" type="ORF">PR202_gb00572</name>
</gene>
<comment type="caution">
    <text evidence="1">The sequence shown here is derived from an EMBL/GenBank/DDBJ whole genome shotgun (WGS) entry which is preliminary data.</text>
</comment>
<sequence length="291" mass="33580">MMLSEHGFHESCIFERLRLSRLCPLYRFELPTKTDDEESDTEEEDGVGQDDIDQLEAWLRILFPIRVSRPDRAPVGLWFPCSRFVGDVLALFGLEIQQVLPNTITRLACLEWTFRMEGCEPHAKAFAATHLAFQREHSCPGDPSMVSNYLTITLRPRRERDVPAKGSRQHWRKQISSGWFYYNVGTKSNLHSRNAEILYIPKHVIPDTSALTTRIQLLSRIAGRLSMRDLVEEFCTAGIDPLRPNNWHVQFIIRDPASGNLQFARELLLKINFAEIEQKVNHDLGPLIQKE</sequence>
<dbReference type="EMBL" id="BQKI01000071">
    <property type="protein sequence ID" value="GJN13825.1"/>
    <property type="molecule type" value="Genomic_DNA"/>
</dbReference>
<evidence type="ECO:0000313" key="1">
    <source>
        <dbReference type="EMBL" id="GJN13825.1"/>
    </source>
</evidence>
<dbReference type="Proteomes" id="UP001054889">
    <property type="component" value="Unassembled WGS sequence"/>
</dbReference>
<name>A0AAV5DV70_ELECO</name>
<keyword evidence="2" id="KW-1185">Reference proteome</keyword>